<dbReference type="PROSITE" id="PS50878">
    <property type="entry name" value="RT_POL"/>
    <property type="match status" value="1"/>
</dbReference>
<accession>A0AAP0LGH5</accession>
<dbReference type="PANTHER" id="PTHR33064:SF37">
    <property type="entry name" value="RIBONUCLEASE H"/>
    <property type="match status" value="1"/>
</dbReference>
<dbReference type="InterPro" id="IPR043128">
    <property type="entry name" value="Rev_trsase/Diguanyl_cyclase"/>
</dbReference>
<dbReference type="EMBL" id="JBCGBO010000025">
    <property type="protein sequence ID" value="KAK9174878.1"/>
    <property type="molecule type" value="Genomic_DNA"/>
</dbReference>
<dbReference type="InterPro" id="IPR000477">
    <property type="entry name" value="RT_dom"/>
</dbReference>
<name>A0AAP0LGH5_9ROSI</name>
<keyword evidence="3" id="KW-1185">Reference proteome</keyword>
<dbReference type="SUPFAM" id="SSF56672">
    <property type="entry name" value="DNA/RNA polymerases"/>
    <property type="match status" value="1"/>
</dbReference>
<dbReference type="AlphaFoldDB" id="A0AAP0LGH5"/>
<dbReference type="CDD" id="cd01647">
    <property type="entry name" value="RT_LTR"/>
    <property type="match status" value="1"/>
</dbReference>
<gene>
    <name evidence="2" type="ORF">WN944_026882</name>
</gene>
<feature type="domain" description="Reverse transcriptase" evidence="1">
    <location>
        <begin position="1"/>
        <end position="278"/>
    </location>
</feature>
<dbReference type="PANTHER" id="PTHR33064">
    <property type="entry name" value="POL PROTEIN"/>
    <property type="match status" value="1"/>
</dbReference>
<dbReference type="Gene3D" id="3.30.70.270">
    <property type="match status" value="1"/>
</dbReference>
<dbReference type="Proteomes" id="UP001428341">
    <property type="component" value="Unassembled WGS sequence"/>
</dbReference>
<dbReference type="Pfam" id="PF00078">
    <property type="entry name" value="RVT_1"/>
    <property type="match status" value="1"/>
</dbReference>
<comment type="caution">
    <text evidence="2">The sequence shown here is derived from an EMBL/GenBank/DDBJ whole genome shotgun (WGS) entry which is preliminary data.</text>
</comment>
<reference evidence="2 3" key="1">
    <citation type="submission" date="2024-05" db="EMBL/GenBank/DDBJ databases">
        <title>Haplotype-resolved chromosome-level genome assembly of Huyou (Citrus changshanensis).</title>
        <authorList>
            <person name="Miao C."/>
            <person name="Chen W."/>
            <person name="Wu Y."/>
            <person name="Wang L."/>
            <person name="Zhao S."/>
            <person name="Grierson D."/>
            <person name="Xu C."/>
            <person name="Chen K."/>
        </authorList>
    </citation>
    <scope>NUCLEOTIDE SEQUENCE [LARGE SCALE GENOMIC DNA]</scope>
    <source>
        <strain evidence="2">01-14</strain>
        <tissue evidence="2">Leaf</tissue>
    </source>
</reference>
<evidence type="ECO:0000313" key="2">
    <source>
        <dbReference type="EMBL" id="KAK9174878.1"/>
    </source>
</evidence>
<dbReference type="InterPro" id="IPR043502">
    <property type="entry name" value="DNA/RNA_pol_sf"/>
</dbReference>
<sequence>MNDSMNCVLQVEGSRYHVCFLFLLVGEIQNELDLSSYSLSSKTSRYSHSGLSGLPFYGIRNPISRFRSGAYCLVSGLPFISIRHSQFSHPSPLWKNEDFFIKLPFKLNEDINPTKATHHGMTPSDLKLAQQECSQLLHRGLIKPTNSEWACQAFYVEKQSEISLFVHIRDAKVFSKFDLKASVWQLGIHPAHYQWKVMSFGLKVAPSLFQKAMIKIFEPILHHALIYIDDVLLFSKDYNSHQDLLSHFLKIVESHGIMLSDKKSILCQDSVEFLGMVIKDGHYRPGPYIAQELVHFLDEHLSRKQIQQFLGITQVMSTREQYFWKSLTEKNLTMLMPVKHLMHLQPVQFHQQILQLVNIMPICLARKNLSQKSIAMLTTYPTLTAIDDLIYESRDCCLFKFLFAGGCPEWYSCSHKSWLSHNREKNSIGIWRR</sequence>
<evidence type="ECO:0000313" key="3">
    <source>
        <dbReference type="Proteomes" id="UP001428341"/>
    </source>
</evidence>
<proteinExistence type="predicted"/>
<organism evidence="2 3">
    <name type="scientific">Citrus x changshan-huyou</name>
    <dbReference type="NCBI Taxonomy" id="2935761"/>
    <lineage>
        <taxon>Eukaryota</taxon>
        <taxon>Viridiplantae</taxon>
        <taxon>Streptophyta</taxon>
        <taxon>Embryophyta</taxon>
        <taxon>Tracheophyta</taxon>
        <taxon>Spermatophyta</taxon>
        <taxon>Magnoliopsida</taxon>
        <taxon>eudicotyledons</taxon>
        <taxon>Gunneridae</taxon>
        <taxon>Pentapetalae</taxon>
        <taxon>rosids</taxon>
        <taxon>malvids</taxon>
        <taxon>Sapindales</taxon>
        <taxon>Rutaceae</taxon>
        <taxon>Aurantioideae</taxon>
        <taxon>Citrus</taxon>
    </lineage>
</organism>
<evidence type="ECO:0000259" key="1">
    <source>
        <dbReference type="PROSITE" id="PS50878"/>
    </source>
</evidence>
<protein>
    <recommendedName>
        <fullName evidence="1">Reverse transcriptase domain-containing protein</fullName>
    </recommendedName>
</protein>
<dbReference type="InterPro" id="IPR051320">
    <property type="entry name" value="Viral_Replic_Matur_Polypro"/>
</dbReference>